<dbReference type="GO" id="GO:0019290">
    <property type="term" value="P:siderophore biosynthetic process"/>
    <property type="evidence" value="ECO:0007669"/>
    <property type="project" value="InterPro"/>
</dbReference>
<dbReference type="UniPathway" id="UPA00011"/>
<gene>
    <name evidence="6" type="ORF">GA0074694_1988</name>
</gene>
<dbReference type="STRING" id="47866.GA0074694_1988"/>
<dbReference type="Proteomes" id="UP000198906">
    <property type="component" value="Unassembled WGS sequence"/>
</dbReference>
<comment type="pathway">
    <text evidence="2">Siderophore biosynthesis; mycobactin biosynthesis.</text>
</comment>
<sequence>MTTPSDPVWRRHVDGFGEVTIRPVDPAADADLIHDWVTRERSRFWGMRDASRERVREIYAYVDSLTTHHAYLIHRDGRPVGLFQTYEPAADPVGECYEVRPGDFGIHLMVGPPDGGAEPGFTGTVLGAFLDFVLTDGSRRRIVAEPDARNDRAIARLVRAGFVPGPQVDLPDKRAQLLFLDVSDRAGSVGGPGQSAVRPSRQ</sequence>
<protein>
    <recommendedName>
        <fullName evidence="3">Lysine N-acyltransferase MbtK</fullName>
    </recommendedName>
    <alternativeName>
        <fullName evidence="4">Mycobactin synthase protein K</fullName>
    </alternativeName>
</protein>
<dbReference type="PANTHER" id="PTHR31438:SF1">
    <property type="entry name" value="LYSINE N-ACYLTRANSFERASE C17G9.06C-RELATED"/>
    <property type="match status" value="1"/>
</dbReference>
<dbReference type="GO" id="GO:0016410">
    <property type="term" value="F:N-acyltransferase activity"/>
    <property type="evidence" value="ECO:0007669"/>
    <property type="project" value="TreeGrafter"/>
</dbReference>
<evidence type="ECO:0000256" key="2">
    <source>
        <dbReference type="ARBA" id="ARBA00005102"/>
    </source>
</evidence>
<evidence type="ECO:0000256" key="1">
    <source>
        <dbReference type="ARBA" id="ARBA00003818"/>
    </source>
</evidence>
<feature type="domain" description="Acyltransferase MbtK/IucB-like conserved" evidence="5">
    <location>
        <begin position="22"/>
        <end position="70"/>
    </location>
</feature>
<accession>A0A1C6RJV9</accession>
<organism evidence="6 7">
    <name type="scientific">Micromonospora inyonensis</name>
    <dbReference type="NCBI Taxonomy" id="47866"/>
    <lineage>
        <taxon>Bacteria</taxon>
        <taxon>Bacillati</taxon>
        <taxon>Actinomycetota</taxon>
        <taxon>Actinomycetes</taxon>
        <taxon>Micromonosporales</taxon>
        <taxon>Micromonosporaceae</taxon>
        <taxon>Micromonospora</taxon>
    </lineage>
</organism>
<evidence type="ECO:0000259" key="5">
    <source>
        <dbReference type="SMART" id="SM01006"/>
    </source>
</evidence>
<dbReference type="SMART" id="SM01006">
    <property type="entry name" value="AlcB"/>
    <property type="match status" value="1"/>
</dbReference>
<evidence type="ECO:0000313" key="7">
    <source>
        <dbReference type="Proteomes" id="UP000198906"/>
    </source>
</evidence>
<dbReference type="EMBL" id="FMHU01000001">
    <property type="protein sequence ID" value="SCL17387.1"/>
    <property type="molecule type" value="Genomic_DNA"/>
</dbReference>
<name>A0A1C6RJV9_9ACTN</name>
<keyword evidence="7" id="KW-1185">Reference proteome</keyword>
<dbReference type="PANTHER" id="PTHR31438">
    <property type="entry name" value="LYSINE N-ACYLTRANSFERASE C17G9.06C-RELATED"/>
    <property type="match status" value="1"/>
</dbReference>
<dbReference type="Gene3D" id="3.40.630.30">
    <property type="match status" value="1"/>
</dbReference>
<proteinExistence type="predicted"/>
<dbReference type="SUPFAM" id="SSF55729">
    <property type="entry name" value="Acyl-CoA N-acyltransferases (Nat)"/>
    <property type="match status" value="1"/>
</dbReference>
<dbReference type="AlphaFoldDB" id="A0A1C6RJV9"/>
<evidence type="ECO:0000313" key="6">
    <source>
        <dbReference type="EMBL" id="SCL17387.1"/>
    </source>
</evidence>
<dbReference type="InterPro" id="IPR016181">
    <property type="entry name" value="Acyl_CoA_acyltransferase"/>
</dbReference>
<dbReference type="RefSeq" id="WP_091455784.1">
    <property type="nucleotide sequence ID" value="NZ_FMHU01000001.1"/>
</dbReference>
<comment type="function">
    <text evidence="1">Acyltransferase required for the direct transfer of medium- to long-chain fatty acyl moieties from a carrier protein (MbtL) on to the epsilon-amino group of lysine residue in the mycobactin core.</text>
</comment>
<evidence type="ECO:0000256" key="3">
    <source>
        <dbReference type="ARBA" id="ARBA00020586"/>
    </source>
</evidence>
<reference evidence="7" key="1">
    <citation type="submission" date="2016-06" db="EMBL/GenBank/DDBJ databases">
        <authorList>
            <person name="Varghese N."/>
        </authorList>
    </citation>
    <scope>NUCLEOTIDE SEQUENCE [LARGE SCALE GENOMIC DNA]</scope>
    <source>
        <strain evidence="7">DSM 46123</strain>
    </source>
</reference>
<keyword evidence="6" id="KW-0808">Transferase</keyword>
<evidence type="ECO:0000256" key="4">
    <source>
        <dbReference type="ARBA" id="ARBA00031122"/>
    </source>
</evidence>
<dbReference type="InterPro" id="IPR019432">
    <property type="entry name" value="Acyltransferase_MbtK/IucB-like"/>
</dbReference>
<dbReference type="Pfam" id="PF13523">
    <property type="entry name" value="Acetyltransf_8"/>
    <property type="match status" value="1"/>
</dbReference>